<proteinExistence type="predicted"/>
<dbReference type="OrthoDB" id="9797743at2"/>
<name>A0A1D9DZA5_9MICO</name>
<dbReference type="GO" id="GO:0016787">
    <property type="term" value="F:hydrolase activity"/>
    <property type="evidence" value="ECO:0007669"/>
    <property type="project" value="UniProtKB-KW"/>
</dbReference>
<dbReference type="KEGG" id="rpla:A4Z71_03935"/>
<organism evidence="1 2">
    <name type="scientific">Candidatus Rhodoluna planktonica</name>
    <dbReference type="NCBI Taxonomy" id="535712"/>
    <lineage>
        <taxon>Bacteria</taxon>
        <taxon>Bacillati</taxon>
        <taxon>Actinomycetota</taxon>
        <taxon>Actinomycetes</taxon>
        <taxon>Micrococcales</taxon>
        <taxon>Microbacteriaceae</taxon>
        <taxon>Luna cluster</taxon>
        <taxon>Luna-1 subcluster</taxon>
        <taxon>Rhodoluna</taxon>
    </lineage>
</organism>
<sequence>MFGKKLPAAVLWDMDGTLVDSEPYWLLSEKNLAAEHSKEWTEQDGLDLVGMSLYDSSKIIKSKLASEMHPDEIMHNLTDSVVSHLQREIPWRPGALELLSELKKKGVKTALVTMSLRRMALAVADSVGFEAFDVVVAGDDVRNGKPHPEPYLKAAELLGVEPQDCIAFEDSITGLRSAETAGTIAVGVENIVPIPPAEGRIVWRTLAGVKVSDLRRLFK</sequence>
<dbReference type="STRING" id="535712.A4Z71_03935"/>
<dbReference type="InterPro" id="IPR023198">
    <property type="entry name" value="PGP-like_dom2"/>
</dbReference>
<dbReference type="InterPro" id="IPR006439">
    <property type="entry name" value="HAD-SF_hydro_IA"/>
</dbReference>
<dbReference type="PANTHER" id="PTHR18901">
    <property type="entry name" value="2-DEOXYGLUCOSE-6-PHOSPHATE PHOSPHATASE 2"/>
    <property type="match status" value="1"/>
</dbReference>
<dbReference type="InterPro" id="IPR036412">
    <property type="entry name" value="HAD-like_sf"/>
</dbReference>
<dbReference type="PRINTS" id="PR00413">
    <property type="entry name" value="HADHALOGNASE"/>
</dbReference>
<dbReference type="SFLD" id="SFLDS00003">
    <property type="entry name" value="Haloacid_Dehalogenase"/>
    <property type="match status" value="1"/>
</dbReference>
<dbReference type="EMBL" id="CP015208">
    <property type="protein sequence ID" value="AOY56129.1"/>
    <property type="molecule type" value="Genomic_DNA"/>
</dbReference>
<dbReference type="PANTHER" id="PTHR18901:SF38">
    <property type="entry name" value="PSEUDOURIDINE-5'-PHOSPHATASE"/>
    <property type="match status" value="1"/>
</dbReference>
<dbReference type="InterPro" id="IPR023214">
    <property type="entry name" value="HAD_sf"/>
</dbReference>
<evidence type="ECO:0000313" key="1">
    <source>
        <dbReference type="EMBL" id="AOY56129.1"/>
    </source>
</evidence>
<gene>
    <name evidence="1" type="ORF">A4Z71_03935</name>
</gene>
<dbReference type="Pfam" id="PF00702">
    <property type="entry name" value="Hydrolase"/>
    <property type="match status" value="1"/>
</dbReference>
<dbReference type="SFLD" id="SFLDG01129">
    <property type="entry name" value="C1.5:_HAD__Beta-PGM__Phosphata"/>
    <property type="match status" value="1"/>
</dbReference>
<dbReference type="SFLD" id="SFLDG01135">
    <property type="entry name" value="C1.5.6:_HAD__Beta-PGM__Phospha"/>
    <property type="match status" value="1"/>
</dbReference>
<dbReference type="RefSeq" id="WP_070954639.1">
    <property type="nucleotide sequence ID" value="NZ_CP015208.1"/>
</dbReference>
<dbReference type="Gene3D" id="1.10.150.240">
    <property type="entry name" value="Putative phosphatase, domain 2"/>
    <property type="match status" value="1"/>
</dbReference>
<dbReference type="SUPFAM" id="SSF56784">
    <property type="entry name" value="HAD-like"/>
    <property type="match status" value="1"/>
</dbReference>
<keyword evidence="2" id="KW-1185">Reference proteome</keyword>
<accession>A0A1D9DZA5</accession>
<evidence type="ECO:0000313" key="2">
    <source>
        <dbReference type="Proteomes" id="UP000243784"/>
    </source>
</evidence>
<keyword evidence="1" id="KW-0378">Hydrolase</keyword>
<reference evidence="1 2" key="1">
    <citation type="journal article" date="2016" name="Biochim. Biophys. Acta">
        <title>Photochemical characterization of actinorhodopsin and its functional existence in the natural host.</title>
        <authorList>
            <person name="Nakamura S."/>
            <person name="Kikukawa T."/>
            <person name="Tamogami J."/>
            <person name="Kamiya M."/>
            <person name="Aizawa T."/>
            <person name="Hahn M.W."/>
            <person name="Ihara K."/>
            <person name="Kamo N."/>
            <person name="Demura M."/>
        </authorList>
    </citation>
    <scope>NUCLEOTIDE SEQUENCE [LARGE SCALE GENOMIC DNA]</scope>
    <source>
        <strain evidence="1 2">MWH-Dar1</strain>
    </source>
</reference>
<dbReference type="Gene3D" id="3.40.50.1000">
    <property type="entry name" value="HAD superfamily/HAD-like"/>
    <property type="match status" value="1"/>
</dbReference>
<protein>
    <submittedName>
        <fullName evidence="1">Hydrolase</fullName>
    </submittedName>
</protein>
<dbReference type="NCBIfam" id="TIGR01509">
    <property type="entry name" value="HAD-SF-IA-v3"/>
    <property type="match status" value="1"/>
</dbReference>
<dbReference type="Proteomes" id="UP000243784">
    <property type="component" value="Chromosome"/>
</dbReference>
<dbReference type="CDD" id="cd07505">
    <property type="entry name" value="HAD_BPGM-like"/>
    <property type="match status" value="1"/>
</dbReference>
<dbReference type="AlphaFoldDB" id="A0A1D9DZA5"/>